<evidence type="ECO:0000313" key="2">
    <source>
        <dbReference type="Proteomes" id="UP001229421"/>
    </source>
</evidence>
<evidence type="ECO:0000313" key="1">
    <source>
        <dbReference type="EMBL" id="KAK1409912.1"/>
    </source>
</evidence>
<keyword evidence="2" id="KW-1185">Reference proteome</keyword>
<name>A0AAD8JSR2_TARER</name>
<dbReference type="Proteomes" id="UP001229421">
    <property type="component" value="Unassembled WGS sequence"/>
</dbReference>
<comment type="caution">
    <text evidence="1">The sequence shown here is derived from an EMBL/GenBank/DDBJ whole genome shotgun (WGS) entry which is preliminary data.</text>
</comment>
<protein>
    <submittedName>
        <fullName evidence="1">Uncharacterized protein</fullName>
    </submittedName>
</protein>
<organism evidence="1 2">
    <name type="scientific">Tagetes erecta</name>
    <name type="common">African marigold</name>
    <dbReference type="NCBI Taxonomy" id="13708"/>
    <lineage>
        <taxon>Eukaryota</taxon>
        <taxon>Viridiplantae</taxon>
        <taxon>Streptophyta</taxon>
        <taxon>Embryophyta</taxon>
        <taxon>Tracheophyta</taxon>
        <taxon>Spermatophyta</taxon>
        <taxon>Magnoliopsida</taxon>
        <taxon>eudicotyledons</taxon>
        <taxon>Gunneridae</taxon>
        <taxon>Pentapetalae</taxon>
        <taxon>asterids</taxon>
        <taxon>campanulids</taxon>
        <taxon>Asterales</taxon>
        <taxon>Asteraceae</taxon>
        <taxon>Asteroideae</taxon>
        <taxon>Heliantheae alliance</taxon>
        <taxon>Tageteae</taxon>
        <taxon>Tagetes</taxon>
    </lineage>
</organism>
<reference evidence="1" key="1">
    <citation type="journal article" date="2023" name="bioRxiv">
        <title>Improved chromosome-level genome assembly for marigold (Tagetes erecta).</title>
        <authorList>
            <person name="Jiang F."/>
            <person name="Yuan L."/>
            <person name="Wang S."/>
            <person name="Wang H."/>
            <person name="Xu D."/>
            <person name="Wang A."/>
            <person name="Fan W."/>
        </authorList>
    </citation>
    <scope>NUCLEOTIDE SEQUENCE</scope>
    <source>
        <strain evidence="1">WSJ</strain>
        <tissue evidence="1">Leaf</tissue>
    </source>
</reference>
<gene>
    <name evidence="1" type="ORF">QVD17_36441</name>
</gene>
<sequence length="102" mass="11767">MLYDCNLGVQGIFLKMILQNEKMGSVPCVGRVWLRLWLIQQACDGRLRFLTSSSVSSGEEFMLHVQQLMSAQSSRTYAYRDREAANDVLMKDYFVDDTKYVV</sequence>
<accession>A0AAD8JSR2</accession>
<dbReference type="EMBL" id="JAUHHV010000010">
    <property type="protein sequence ID" value="KAK1409912.1"/>
    <property type="molecule type" value="Genomic_DNA"/>
</dbReference>
<proteinExistence type="predicted"/>
<dbReference type="AlphaFoldDB" id="A0AAD8JSR2"/>